<dbReference type="Proteomes" id="UP000182135">
    <property type="component" value="Unassembled WGS sequence"/>
</dbReference>
<feature type="transmembrane region" description="Helical" evidence="1">
    <location>
        <begin position="12"/>
        <end position="31"/>
    </location>
</feature>
<gene>
    <name evidence="2" type="ORF">DBY38_05025</name>
    <name evidence="3" type="ORF">SAMN04487885_11121</name>
</gene>
<reference evidence="2 5" key="2">
    <citation type="submission" date="2018-03" db="EMBL/GenBank/DDBJ databases">
        <title>The uncultured portion of the human microbiome is neutrally assembled.</title>
        <authorList>
            <person name="Jeraldo P."/>
            <person name="Boardman L."/>
            <person name="White B.A."/>
            <person name="Nelson H."/>
            <person name="Goldenfeld N."/>
            <person name="Chia N."/>
        </authorList>
    </citation>
    <scope>NUCLEOTIDE SEQUENCE [LARGE SCALE GENOMIC DNA]</scope>
    <source>
        <strain evidence="2">CIM:MAG 903</strain>
    </source>
</reference>
<keyword evidence="1" id="KW-0472">Membrane</keyword>
<keyword evidence="1" id="KW-1133">Transmembrane helix</keyword>
<protein>
    <submittedName>
        <fullName evidence="3">Uncharacterized protein</fullName>
    </submittedName>
</protein>
<evidence type="ECO:0000313" key="4">
    <source>
        <dbReference type="Proteomes" id="UP000182135"/>
    </source>
</evidence>
<dbReference type="EMBL" id="QAMZ01000025">
    <property type="protein sequence ID" value="PWL54250.1"/>
    <property type="molecule type" value="Genomic_DNA"/>
</dbReference>
<evidence type="ECO:0000313" key="2">
    <source>
        <dbReference type="EMBL" id="PWL54250.1"/>
    </source>
</evidence>
<proteinExistence type="predicted"/>
<evidence type="ECO:0000313" key="5">
    <source>
        <dbReference type="Proteomes" id="UP000246114"/>
    </source>
</evidence>
<evidence type="ECO:0000256" key="1">
    <source>
        <dbReference type="SAM" id="Phobius"/>
    </source>
</evidence>
<dbReference type="RefSeq" id="WP_027638492.1">
    <property type="nucleotide sequence ID" value="NZ_BAAACD010000044.1"/>
</dbReference>
<dbReference type="AlphaFoldDB" id="A0A1I2LMZ5"/>
<evidence type="ECO:0000313" key="3">
    <source>
        <dbReference type="EMBL" id="SFF80645.1"/>
    </source>
</evidence>
<dbReference type="STRING" id="1529.SAMN04487885_11121"/>
<keyword evidence="4" id="KW-1185">Reference proteome</keyword>
<dbReference type="Proteomes" id="UP000246114">
    <property type="component" value="Unassembled WGS sequence"/>
</dbReference>
<sequence>MKHFQINKKRLGITIIIIGLIMILLGFESLFHKNIRNAVFVENDMGKLQEQTVLDGDVAYFMPNNWKVEEKESEKNHILYHSDFSWNDDQIKGYIEVWQNNIALDTFMTSTKNTALKNKEYKNYDSRKTQISSMDAYEVSYIQSDNGESYDTYEYYMNGKDYVVKLIFLTPENTTNKSYTSVFKALSEKIVMKN</sequence>
<name>A0A1I2LMZ5_9CLOT</name>
<accession>A0A1I2LMZ5</accession>
<dbReference type="EMBL" id="FOOE01000011">
    <property type="protein sequence ID" value="SFF80645.1"/>
    <property type="molecule type" value="Genomic_DNA"/>
</dbReference>
<organism evidence="3 4">
    <name type="scientific">Clostridium cadaveris</name>
    <dbReference type="NCBI Taxonomy" id="1529"/>
    <lineage>
        <taxon>Bacteria</taxon>
        <taxon>Bacillati</taxon>
        <taxon>Bacillota</taxon>
        <taxon>Clostridia</taxon>
        <taxon>Eubacteriales</taxon>
        <taxon>Clostridiaceae</taxon>
        <taxon>Clostridium</taxon>
    </lineage>
</organism>
<reference evidence="3 4" key="1">
    <citation type="submission" date="2016-10" db="EMBL/GenBank/DDBJ databases">
        <authorList>
            <person name="de Groot N.N."/>
        </authorList>
    </citation>
    <scope>NUCLEOTIDE SEQUENCE [LARGE SCALE GENOMIC DNA]</scope>
    <source>
        <strain evidence="3 4">NLAE-zl-G419</strain>
    </source>
</reference>
<dbReference type="eggNOG" id="ENOG503353U">
    <property type="taxonomic scope" value="Bacteria"/>
</dbReference>
<keyword evidence="1" id="KW-0812">Transmembrane</keyword>
<dbReference type="OrthoDB" id="1739449at2"/>